<dbReference type="PATRIC" id="fig|1324352.5.peg.192"/>
<dbReference type="STRING" id="1324352.OK18_00880"/>
<name>A0A0G3M055_CHRGL</name>
<organism evidence="1 2">
    <name type="scientific">Chryseobacterium gallinarum</name>
    <dbReference type="NCBI Taxonomy" id="1324352"/>
    <lineage>
        <taxon>Bacteria</taxon>
        <taxon>Pseudomonadati</taxon>
        <taxon>Bacteroidota</taxon>
        <taxon>Flavobacteriia</taxon>
        <taxon>Flavobacteriales</taxon>
        <taxon>Weeksellaceae</taxon>
        <taxon>Chryseobacterium group</taxon>
        <taxon>Chryseobacterium</taxon>
    </lineage>
</organism>
<evidence type="ECO:0000313" key="2">
    <source>
        <dbReference type="Proteomes" id="UP000035213"/>
    </source>
</evidence>
<accession>A0A0G3M055</accession>
<dbReference type="KEGG" id="cgn:OK18_00880"/>
<dbReference type="AlphaFoldDB" id="A0A0G3M055"/>
<sequence length="496" mass="57805">MTMDINHLKKYECENAPPHAGNMIKGYRSIGYNLGTAVADIIDNSIAADAKNIWIDFEWNGKNTALTITDDGNGMSLKELVIAMTPASKDPLLERFDDDLGRFGLGLKTASFSQCRILTVATKQLNTDIIFRSWNMDYVNEAGWKLLNYLNDETLINRLLDSKKGTTVIWQDIDHLTKNTIKENQKDLEIFLTKIKQMEMHLSMVFHLFIQTKKLNISINNVKIRAWDPYITTNHHTQKGIEYILRDGITVQSFILPHTSELSKEDFDNGGWIKGWNAQQGFYIYRNNRMIIAGEWLGMYKQEEHNKLSRIKVNIPNTAESDLEWQLDIKKSVIQVPHDIRQKLKNIADESRKDAVEVYRKIGKREKRKSTKEDIPVWMPHKRKGKRGYQINKEHPLIKNFIYENSHNKAKLNRFFYLLEETLPLSMIIINESEYKDMQQLPFEGKSMSDLINMITELYQSLVNIGLSHEDVIEEILRTEPFNHYPELTENIQNEH</sequence>
<dbReference type="EMBL" id="CP009928">
    <property type="protein sequence ID" value="AKK71383.1"/>
    <property type="molecule type" value="Genomic_DNA"/>
</dbReference>
<evidence type="ECO:0000313" key="1">
    <source>
        <dbReference type="EMBL" id="AKK71383.1"/>
    </source>
</evidence>
<dbReference type="Proteomes" id="UP000035213">
    <property type="component" value="Chromosome"/>
</dbReference>
<gene>
    <name evidence="1" type="ORF">OK18_00880</name>
</gene>
<protein>
    <recommendedName>
        <fullName evidence="3">ATP-binding protein</fullName>
    </recommendedName>
</protein>
<reference evidence="1 2" key="1">
    <citation type="submission" date="2014-11" db="EMBL/GenBank/DDBJ databases">
        <authorList>
            <person name="Park G.-S."/>
            <person name="Hong S.-J."/>
            <person name="Jung B.K."/>
            <person name="Khan A.R."/>
            <person name="Kwak Y."/>
            <person name="Shin J.-H."/>
        </authorList>
    </citation>
    <scope>NUCLEOTIDE SEQUENCE [LARGE SCALE GENOMIC DNA]</scope>
    <source>
        <strain evidence="1 2">DSM 27622</strain>
    </source>
</reference>
<proteinExistence type="predicted"/>
<dbReference type="Gene3D" id="3.30.565.10">
    <property type="entry name" value="Histidine kinase-like ATPase, C-terminal domain"/>
    <property type="match status" value="1"/>
</dbReference>
<dbReference type="InterPro" id="IPR036890">
    <property type="entry name" value="HATPase_C_sf"/>
</dbReference>
<dbReference type="SUPFAM" id="SSF55874">
    <property type="entry name" value="ATPase domain of HSP90 chaperone/DNA topoisomerase II/histidine kinase"/>
    <property type="match status" value="1"/>
</dbReference>
<evidence type="ECO:0008006" key="3">
    <source>
        <dbReference type="Google" id="ProtNLM"/>
    </source>
</evidence>
<dbReference type="Pfam" id="PF13589">
    <property type="entry name" value="HATPase_c_3"/>
    <property type="match status" value="1"/>
</dbReference>